<sequence>MQSDSGAIQQPKSATVPTSLRASVIVPTYQSWDQLQVCLDGLASQTLNADQFEIFAVNNDPSDPVPEGFRLPVNARILSEAKPGSYAARNCGIQEASAELLFFTDSDCQPDPHYLEAGLKMAQVHPEVGRFGGNVVLIPNGRDWTVTELYDVHLGLEQKKWVERGRAVTANLIVRRCIMDRIGRFNDKVLSGGDMEWNDRAKAAGEPILFAADAIVRHPARGSLGDHLSKARRIEGARIRRNESRGFVNYIPPVQKLIPSFKTLKNLLKNPGLTSAQAIGVWGVHYAIRVVKITETIRLLWLRRPDQRK</sequence>
<organism evidence="5 6">
    <name type="scientific">Ruegeria halocynthiae</name>
    <dbReference type="NCBI Taxonomy" id="985054"/>
    <lineage>
        <taxon>Bacteria</taxon>
        <taxon>Pseudomonadati</taxon>
        <taxon>Pseudomonadota</taxon>
        <taxon>Alphaproteobacteria</taxon>
        <taxon>Rhodobacterales</taxon>
        <taxon>Roseobacteraceae</taxon>
        <taxon>Ruegeria</taxon>
    </lineage>
</organism>
<dbReference type="STRING" id="985054.SAMN05444358_11095"/>
<keyword evidence="2" id="KW-0328">Glycosyltransferase</keyword>
<evidence type="ECO:0000256" key="1">
    <source>
        <dbReference type="ARBA" id="ARBA00006739"/>
    </source>
</evidence>
<keyword evidence="3" id="KW-0808">Transferase</keyword>
<comment type="similarity">
    <text evidence="1">Belongs to the glycosyltransferase 2 family.</text>
</comment>
<reference evidence="6" key="1">
    <citation type="submission" date="2016-10" db="EMBL/GenBank/DDBJ databases">
        <authorList>
            <person name="Varghese N."/>
            <person name="Submissions S."/>
        </authorList>
    </citation>
    <scope>NUCLEOTIDE SEQUENCE [LARGE SCALE GENOMIC DNA]</scope>
    <source>
        <strain evidence="6">DSM 27839</strain>
    </source>
</reference>
<dbReference type="CDD" id="cd00761">
    <property type="entry name" value="Glyco_tranf_GTA_type"/>
    <property type="match status" value="1"/>
</dbReference>
<dbReference type="PANTHER" id="PTHR43179">
    <property type="entry name" value="RHAMNOSYLTRANSFERASE WBBL"/>
    <property type="match status" value="1"/>
</dbReference>
<dbReference type="GO" id="GO:0016757">
    <property type="term" value="F:glycosyltransferase activity"/>
    <property type="evidence" value="ECO:0007669"/>
    <property type="project" value="UniProtKB-KW"/>
</dbReference>
<dbReference type="PANTHER" id="PTHR43179:SF12">
    <property type="entry name" value="GALACTOFURANOSYLTRANSFERASE GLFT2"/>
    <property type="match status" value="1"/>
</dbReference>
<dbReference type="Gene3D" id="3.90.550.10">
    <property type="entry name" value="Spore Coat Polysaccharide Biosynthesis Protein SpsA, Chain A"/>
    <property type="match status" value="1"/>
</dbReference>
<name>A0A1H3EA98_9RHOB</name>
<dbReference type="AlphaFoldDB" id="A0A1H3EA98"/>
<evidence type="ECO:0000313" key="6">
    <source>
        <dbReference type="Proteomes" id="UP000183400"/>
    </source>
</evidence>
<dbReference type="OrthoDB" id="6653642at2"/>
<dbReference type="EMBL" id="FNNP01000010">
    <property type="protein sequence ID" value="SDX74819.1"/>
    <property type="molecule type" value="Genomic_DNA"/>
</dbReference>
<feature type="domain" description="Glycosyltransferase 2-like" evidence="4">
    <location>
        <begin position="23"/>
        <end position="150"/>
    </location>
</feature>
<dbReference type="InterPro" id="IPR029044">
    <property type="entry name" value="Nucleotide-diphossugar_trans"/>
</dbReference>
<dbReference type="InterPro" id="IPR001173">
    <property type="entry name" value="Glyco_trans_2-like"/>
</dbReference>
<evidence type="ECO:0000313" key="5">
    <source>
        <dbReference type="EMBL" id="SDX74819.1"/>
    </source>
</evidence>
<accession>A0A1H3EA98</accession>
<evidence type="ECO:0000259" key="4">
    <source>
        <dbReference type="Pfam" id="PF00535"/>
    </source>
</evidence>
<dbReference type="Pfam" id="PF00535">
    <property type="entry name" value="Glycos_transf_2"/>
    <property type="match status" value="1"/>
</dbReference>
<evidence type="ECO:0000256" key="2">
    <source>
        <dbReference type="ARBA" id="ARBA00022676"/>
    </source>
</evidence>
<gene>
    <name evidence="5" type="ORF">SAMN05444358_11095</name>
</gene>
<keyword evidence="6" id="KW-1185">Reference proteome</keyword>
<evidence type="ECO:0000256" key="3">
    <source>
        <dbReference type="ARBA" id="ARBA00022679"/>
    </source>
</evidence>
<dbReference type="Proteomes" id="UP000183400">
    <property type="component" value="Unassembled WGS sequence"/>
</dbReference>
<proteinExistence type="inferred from homology"/>
<dbReference type="SUPFAM" id="SSF53448">
    <property type="entry name" value="Nucleotide-diphospho-sugar transferases"/>
    <property type="match status" value="1"/>
</dbReference>
<protein>
    <recommendedName>
        <fullName evidence="4">Glycosyltransferase 2-like domain-containing protein</fullName>
    </recommendedName>
</protein>